<comment type="caution">
    <text evidence="2">The sequence shown here is derived from an EMBL/GenBank/DDBJ whole genome shotgun (WGS) entry which is preliminary data.</text>
</comment>
<dbReference type="EMBL" id="JANPWB010000009">
    <property type="protein sequence ID" value="KAJ1155308.1"/>
    <property type="molecule type" value="Genomic_DNA"/>
</dbReference>
<feature type="compositionally biased region" description="Basic and acidic residues" evidence="1">
    <location>
        <begin position="61"/>
        <end position="70"/>
    </location>
</feature>
<organism evidence="2 3">
    <name type="scientific">Pleurodeles waltl</name>
    <name type="common">Iberian ribbed newt</name>
    <dbReference type="NCBI Taxonomy" id="8319"/>
    <lineage>
        <taxon>Eukaryota</taxon>
        <taxon>Metazoa</taxon>
        <taxon>Chordata</taxon>
        <taxon>Craniata</taxon>
        <taxon>Vertebrata</taxon>
        <taxon>Euteleostomi</taxon>
        <taxon>Amphibia</taxon>
        <taxon>Batrachia</taxon>
        <taxon>Caudata</taxon>
        <taxon>Salamandroidea</taxon>
        <taxon>Salamandridae</taxon>
        <taxon>Pleurodelinae</taxon>
        <taxon>Pleurodeles</taxon>
    </lineage>
</organism>
<reference evidence="2" key="1">
    <citation type="journal article" date="2022" name="bioRxiv">
        <title>Sequencing and chromosome-scale assembly of the giantPleurodeles waltlgenome.</title>
        <authorList>
            <person name="Brown T."/>
            <person name="Elewa A."/>
            <person name="Iarovenko S."/>
            <person name="Subramanian E."/>
            <person name="Araus A.J."/>
            <person name="Petzold A."/>
            <person name="Susuki M."/>
            <person name="Suzuki K.-i.T."/>
            <person name="Hayashi T."/>
            <person name="Toyoda A."/>
            <person name="Oliveira C."/>
            <person name="Osipova E."/>
            <person name="Leigh N.D."/>
            <person name="Simon A."/>
            <person name="Yun M.H."/>
        </authorList>
    </citation>
    <scope>NUCLEOTIDE SEQUENCE</scope>
    <source>
        <strain evidence="2">20211129_DDA</strain>
        <tissue evidence="2">Liver</tissue>
    </source>
</reference>
<feature type="compositionally biased region" description="Basic and acidic residues" evidence="1">
    <location>
        <begin position="80"/>
        <end position="95"/>
    </location>
</feature>
<accession>A0AAV7RWH9</accession>
<evidence type="ECO:0000313" key="3">
    <source>
        <dbReference type="Proteomes" id="UP001066276"/>
    </source>
</evidence>
<feature type="region of interest" description="Disordered" evidence="1">
    <location>
        <begin position="1"/>
        <end position="132"/>
    </location>
</feature>
<evidence type="ECO:0000313" key="2">
    <source>
        <dbReference type="EMBL" id="KAJ1155308.1"/>
    </source>
</evidence>
<sequence length="132" mass="15486">MKKGPKPRQPKNPQEERRKPANSWKNRVQAKKPLSQSPKRKNQPWVKNHGTAGPNQRPSWKQRDQQDQAKEPQPNGAKGPKKDTKDMPEKEEHHQWTHYPLEQMRQRLETDTGILNKMHPAKPPHLEEPHST</sequence>
<evidence type="ECO:0000256" key="1">
    <source>
        <dbReference type="SAM" id="MobiDB-lite"/>
    </source>
</evidence>
<gene>
    <name evidence="2" type="ORF">NDU88_008039</name>
</gene>
<protein>
    <submittedName>
        <fullName evidence="2">Uncharacterized protein</fullName>
    </submittedName>
</protein>
<dbReference type="Proteomes" id="UP001066276">
    <property type="component" value="Chromosome 5"/>
</dbReference>
<name>A0AAV7RWH9_PLEWA</name>
<proteinExistence type="predicted"/>
<keyword evidence="3" id="KW-1185">Reference proteome</keyword>
<dbReference type="AlphaFoldDB" id="A0AAV7RWH9"/>